<keyword evidence="3" id="KW-1185">Reference proteome</keyword>
<evidence type="ECO:0008006" key="4">
    <source>
        <dbReference type="Google" id="ProtNLM"/>
    </source>
</evidence>
<dbReference type="EMBL" id="VIKR01000004">
    <property type="protein sequence ID" value="TQV73056.1"/>
    <property type="molecule type" value="Genomic_DNA"/>
</dbReference>
<keyword evidence="1" id="KW-0812">Transmembrane</keyword>
<feature type="transmembrane region" description="Helical" evidence="1">
    <location>
        <begin position="12"/>
        <end position="32"/>
    </location>
</feature>
<organism evidence="2 3">
    <name type="scientific">Aliikangiella marina</name>
    <dbReference type="NCBI Taxonomy" id="1712262"/>
    <lineage>
        <taxon>Bacteria</taxon>
        <taxon>Pseudomonadati</taxon>
        <taxon>Pseudomonadota</taxon>
        <taxon>Gammaproteobacteria</taxon>
        <taxon>Oceanospirillales</taxon>
        <taxon>Pleioneaceae</taxon>
        <taxon>Aliikangiella</taxon>
    </lineage>
</organism>
<sequence length="215" mass="23953">MPLIENVSPMIVVASLTGLLSIYYLLSVVFRLKKLKVLGAVKRLFGFMVFGFVTLSITFLLIGTQGYNALTKEELAAKIKVTPTGNQSFHARMEFSDGHSQVFSLKGDELMIDAYVLKWKPWANVLGLHTAYRLDRIRGRYKSLKDEQNNQATVFAINAKSGAGVAEWRQEYSMLSVLLDVEHGSASFVNADEVAEYQLSITTDGLLIRPIVESL</sequence>
<reference evidence="2 3" key="1">
    <citation type="submission" date="2019-06" db="EMBL/GenBank/DDBJ databases">
        <title>Draft genome of Aliikangiella marina GYP-15.</title>
        <authorList>
            <person name="Wang G."/>
        </authorList>
    </citation>
    <scope>NUCLEOTIDE SEQUENCE [LARGE SCALE GENOMIC DNA]</scope>
    <source>
        <strain evidence="2 3">GYP-15</strain>
    </source>
</reference>
<dbReference type="AlphaFoldDB" id="A0A545T755"/>
<evidence type="ECO:0000313" key="3">
    <source>
        <dbReference type="Proteomes" id="UP000317839"/>
    </source>
</evidence>
<name>A0A545T755_9GAMM</name>
<dbReference type="Proteomes" id="UP000317839">
    <property type="component" value="Unassembled WGS sequence"/>
</dbReference>
<evidence type="ECO:0000313" key="2">
    <source>
        <dbReference type="EMBL" id="TQV73056.1"/>
    </source>
</evidence>
<accession>A0A545T755</accession>
<protein>
    <recommendedName>
        <fullName evidence="4">Cation/multidrug efflux pump</fullName>
    </recommendedName>
</protein>
<keyword evidence="1" id="KW-0472">Membrane</keyword>
<gene>
    <name evidence="2" type="ORF">FLL45_16485</name>
</gene>
<dbReference type="RefSeq" id="WP_142943194.1">
    <property type="nucleotide sequence ID" value="NZ_VIKR01000004.1"/>
</dbReference>
<comment type="caution">
    <text evidence="2">The sequence shown here is derived from an EMBL/GenBank/DDBJ whole genome shotgun (WGS) entry which is preliminary data.</text>
</comment>
<keyword evidence="1" id="KW-1133">Transmembrane helix</keyword>
<evidence type="ECO:0000256" key="1">
    <source>
        <dbReference type="SAM" id="Phobius"/>
    </source>
</evidence>
<feature type="transmembrane region" description="Helical" evidence="1">
    <location>
        <begin position="44"/>
        <end position="62"/>
    </location>
</feature>
<dbReference type="OrthoDB" id="9156649at2"/>
<proteinExistence type="predicted"/>